<feature type="transmembrane region" description="Helical" evidence="1">
    <location>
        <begin position="48"/>
        <end position="68"/>
    </location>
</feature>
<feature type="transmembrane region" description="Helical" evidence="1">
    <location>
        <begin position="80"/>
        <end position="101"/>
    </location>
</feature>
<evidence type="ECO:0000313" key="3">
    <source>
        <dbReference type="EMBL" id="RMN13509.1"/>
    </source>
</evidence>
<dbReference type="RefSeq" id="WP_122234942.1">
    <property type="nucleotide sequence ID" value="NZ_RBOV01000098.1"/>
</dbReference>
<evidence type="ECO:0000256" key="2">
    <source>
        <dbReference type="SAM" id="SignalP"/>
    </source>
</evidence>
<dbReference type="EMBL" id="RBOV01000098">
    <property type="protein sequence ID" value="RMN13509.1"/>
    <property type="molecule type" value="Genomic_DNA"/>
</dbReference>
<proteinExistence type="predicted"/>
<comment type="caution">
    <text evidence="3">The sequence shown here is derived from an EMBL/GenBank/DDBJ whole genome shotgun (WGS) entry which is preliminary data.</text>
</comment>
<organism evidence="3 4">
    <name type="scientific">Pseudomonas syringae pv. coriandricola</name>
    <dbReference type="NCBI Taxonomy" id="264453"/>
    <lineage>
        <taxon>Bacteria</taxon>
        <taxon>Pseudomonadati</taxon>
        <taxon>Pseudomonadota</taxon>
        <taxon>Gammaproteobacteria</taxon>
        <taxon>Pseudomonadales</taxon>
        <taxon>Pseudomonadaceae</taxon>
        <taxon>Pseudomonas</taxon>
    </lineage>
</organism>
<gene>
    <name evidence="3" type="ORF">ALQ65_200100</name>
</gene>
<keyword evidence="2" id="KW-0732">Signal</keyword>
<feature type="chain" id="PRO_5018017937" description="Conjugal transfer protein TrbC" evidence="2">
    <location>
        <begin position="19"/>
        <end position="104"/>
    </location>
</feature>
<protein>
    <recommendedName>
        <fullName evidence="5">Conjugal transfer protein TrbC</fullName>
    </recommendedName>
</protein>
<keyword evidence="1" id="KW-0812">Transmembrane</keyword>
<feature type="signal peptide" evidence="2">
    <location>
        <begin position="1"/>
        <end position="18"/>
    </location>
</feature>
<dbReference type="AlphaFoldDB" id="A0A3M3JRV2"/>
<evidence type="ECO:0008006" key="5">
    <source>
        <dbReference type="Google" id="ProtNLM"/>
    </source>
</evidence>
<reference evidence="3 4" key="1">
    <citation type="submission" date="2018-08" db="EMBL/GenBank/DDBJ databases">
        <title>Recombination of ecologically and evolutionarily significant loci maintains genetic cohesion in the Pseudomonas syringae species complex.</title>
        <authorList>
            <person name="Dillon M."/>
            <person name="Thakur S."/>
            <person name="Almeida R.N.D."/>
            <person name="Weir B.S."/>
            <person name="Guttman D.S."/>
        </authorList>
    </citation>
    <scope>NUCLEOTIDE SEQUENCE [LARGE SCALE GENOMIC DNA]</scope>
    <source>
        <strain evidence="3 4">ICMP 12341</strain>
    </source>
</reference>
<sequence>MKSRFSLLALFGAASAQAADNNVDIGAESDGPFALVGNFLQQVVDFGGGPAVTFIVFFSAVAAVGLWMMVPKEASKAVGWFFRVCIGALLILNIALVITWYKGF</sequence>
<dbReference type="Proteomes" id="UP000271468">
    <property type="component" value="Unassembled WGS sequence"/>
</dbReference>
<keyword evidence="1" id="KW-0472">Membrane</keyword>
<accession>A0A3M3JRV2</accession>
<evidence type="ECO:0000313" key="4">
    <source>
        <dbReference type="Proteomes" id="UP000271468"/>
    </source>
</evidence>
<keyword evidence="1" id="KW-1133">Transmembrane helix</keyword>
<name>A0A3M3JRV2_9PSED</name>
<evidence type="ECO:0000256" key="1">
    <source>
        <dbReference type="SAM" id="Phobius"/>
    </source>
</evidence>